<dbReference type="Pfam" id="PF02146">
    <property type="entry name" value="SIR2"/>
    <property type="match status" value="1"/>
</dbReference>
<feature type="binding site" evidence="4">
    <location>
        <position position="106"/>
    </location>
    <ligand>
        <name>Zn(2+)</name>
        <dbReference type="ChEBI" id="CHEBI:29105"/>
    </ligand>
</feature>
<accession>A0A974XGA7</accession>
<dbReference type="EC" id="2.3.1.286" evidence="1"/>
<feature type="binding site" evidence="4">
    <location>
        <position position="124"/>
    </location>
    <ligand>
        <name>Zn(2+)</name>
        <dbReference type="ChEBI" id="CHEBI:29105"/>
    </ligand>
</feature>
<keyword evidence="4" id="KW-0862">Zinc</keyword>
<reference evidence="6" key="1">
    <citation type="submission" date="2021-03" db="EMBL/GenBank/DDBJ databases">
        <title>Alkalibacter marinus sp. nov., isolated from tidal flat sediment.</title>
        <authorList>
            <person name="Namirimu T."/>
            <person name="Yang J.-A."/>
            <person name="Yang S.-H."/>
            <person name="Kim Y.-J."/>
            <person name="Kwon K.K."/>
        </authorList>
    </citation>
    <scope>NUCLEOTIDE SEQUENCE</scope>
    <source>
        <strain evidence="6">ES005</strain>
    </source>
</reference>
<evidence type="ECO:0000256" key="3">
    <source>
        <dbReference type="ARBA" id="ARBA00023027"/>
    </source>
</evidence>
<dbReference type="PROSITE" id="PS50305">
    <property type="entry name" value="SIRTUIN"/>
    <property type="match status" value="1"/>
</dbReference>
<dbReference type="EMBL" id="CP071444">
    <property type="protein sequence ID" value="QSX07773.1"/>
    <property type="molecule type" value="Genomic_DNA"/>
</dbReference>
<proteinExistence type="predicted"/>
<dbReference type="AlphaFoldDB" id="A0A974XGA7"/>
<keyword evidence="3" id="KW-0520">NAD</keyword>
<feature type="binding site" evidence="4">
    <location>
        <position position="121"/>
    </location>
    <ligand>
        <name>Zn(2+)</name>
        <dbReference type="ChEBI" id="CHEBI:29105"/>
    </ligand>
</feature>
<gene>
    <name evidence="6" type="ORF">J0B03_08070</name>
</gene>
<dbReference type="InterPro" id="IPR050134">
    <property type="entry name" value="NAD-dep_sirtuin_deacylases"/>
</dbReference>
<dbReference type="RefSeq" id="WP_207299115.1">
    <property type="nucleotide sequence ID" value="NZ_CP071444.1"/>
</dbReference>
<keyword evidence="7" id="KW-1185">Reference proteome</keyword>
<keyword evidence="2" id="KW-0808">Transferase</keyword>
<sequence>MKIKALTGAGISRASNIPTFEEMGDLRDKLSRTYFSADPQGFYDAVLSMKTLIDEAVPNEAHLALASYHIPVVTMNIDGLHHRAGSRDGEVIEIHGNLRTVFCPRCHREYPFDITRSSLLCPHCERSVLHPQVVLYGDPIPRLGEALETMGETDLLLIIGTSFYTSTAHYIKDAAESFGSEILTINEDAENQVPLLLKKLLEGAN</sequence>
<dbReference type="PANTHER" id="PTHR11085">
    <property type="entry name" value="NAD-DEPENDENT PROTEIN DEACYLASE SIRTUIN-5, MITOCHONDRIAL-RELATED"/>
    <property type="match status" value="1"/>
</dbReference>
<dbReference type="SUPFAM" id="SSF52467">
    <property type="entry name" value="DHS-like NAD/FAD-binding domain"/>
    <property type="match status" value="1"/>
</dbReference>
<feature type="binding site" evidence="4">
    <location>
        <position position="103"/>
    </location>
    <ligand>
        <name>Zn(2+)</name>
        <dbReference type="ChEBI" id="CHEBI:29105"/>
    </ligand>
</feature>
<evidence type="ECO:0000256" key="1">
    <source>
        <dbReference type="ARBA" id="ARBA00012928"/>
    </source>
</evidence>
<evidence type="ECO:0000259" key="5">
    <source>
        <dbReference type="PROSITE" id="PS50305"/>
    </source>
</evidence>
<dbReference type="InterPro" id="IPR026591">
    <property type="entry name" value="Sirtuin_cat_small_dom_sf"/>
</dbReference>
<dbReference type="Gene3D" id="3.30.1600.10">
    <property type="entry name" value="SIR2/SIRT2 'Small Domain"/>
    <property type="match status" value="1"/>
</dbReference>
<evidence type="ECO:0000313" key="7">
    <source>
        <dbReference type="Proteomes" id="UP000663499"/>
    </source>
</evidence>
<dbReference type="InterPro" id="IPR003000">
    <property type="entry name" value="Sirtuin"/>
</dbReference>
<protein>
    <recommendedName>
        <fullName evidence="1">protein acetyllysine N-acetyltransferase</fullName>
        <ecNumber evidence="1">2.3.1.286</ecNumber>
    </recommendedName>
</protein>
<dbReference type="KEGG" id="alka:J0B03_08070"/>
<dbReference type="Gene3D" id="3.40.50.1220">
    <property type="entry name" value="TPP-binding domain"/>
    <property type="match status" value="1"/>
</dbReference>
<feature type="active site" description="Proton acceptor" evidence="4">
    <location>
        <position position="95"/>
    </location>
</feature>
<dbReference type="GO" id="GO:0017136">
    <property type="term" value="F:histone deacetylase activity, NAD-dependent"/>
    <property type="evidence" value="ECO:0007669"/>
    <property type="project" value="TreeGrafter"/>
</dbReference>
<dbReference type="GO" id="GO:0070403">
    <property type="term" value="F:NAD+ binding"/>
    <property type="evidence" value="ECO:0007669"/>
    <property type="project" value="InterPro"/>
</dbReference>
<evidence type="ECO:0000313" key="6">
    <source>
        <dbReference type="EMBL" id="QSX07773.1"/>
    </source>
</evidence>
<feature type="domain" description="Deacetylase sirtuin-type" evidence="5">
    <location>
        <begin position="1"/>
        <end position="203"/>
    </location>
</feature>
<dbReference type="InterPro" id="IPR026590">
    <property type="entry name" value="Ssirtuin_cat_dom"/>
</dbReference>
<name>A0A974XGA7_9FIRM</name>
<dbReference type="InterPro" id="IPR029035">
    <property type="entry name" value="DHS-like_NAD/FAD-binding_dom"/>
</dbReference>
<dbReference type="GO" id="GO:0046872">
    <property type="term" value="F:metal ion binding"/>
    <property type="evidence" value="ECO:0007669"/>
    <property type="project" value="UniProtKB-KW"/>
</dbReference>
<evidence type="ECO:0000256" key="4">
    <source>
        <dbReference type="PROSITE-ProRule" id="PRU00236"/>
    </source>
</evidence>
<dbReference type="Proteomes" id="UP000663499">
    <property type="component" value="Chromosome"/>
</dbReference>
<organism evidence="6 7">
    <name type="scientific">Alkalibacter rhizosphaerae</name>
    <dbReference type="NCBI Taxonomy" id="2815577"/>
    <lineage>
        <taxon>Bacteria</taxon>
        <taxon>Bacillati</taxon>
        <taxon>Bacillota</taxon>
        <taxon>Clostridia</taxon>
        <taxon>Eubacteriales</taxon>
        <taxon>Eubacteriaceae</taxon>
        <taxon>Alkalibacter</taxon>
    </lineage>
</organism>
<keyword evidence="4" id="KW-0479">Metal-binding</keyword>
<evidence type="ECO:0000256" key="2">
    <source>
        <dbReference type="ARBA" id="ARBA00022679"/>
    </source>
</evidence>
<dbReference type="PANTHER" id="PTHR11085:SF10">
    <property type="entry name" value="NAD-DEPENDENT PROTEIN DEACYLASE SIRTUIN-5, MITOCHONDRIAL-RELATED"/>
    <property type="match status" value="1"/>
</dbReference>